<name>A0A2Z5UUW2_9COXI</name>
<evidence type="ECO:0000256" key="6">
    <source>
        <dbReference type="ARBA" id="ARBA00023136"/>
    </source>
</evidence>
<dbReference type="EMBL" id="AP018005">
    <property type="protein sequence ID" value="BBB15288.1"/>
    <property type="molecule type" value="Genomic_DNA"/>
</dbReference>
<gene>
    <name evidence="8" type="primary">tolR</name>
    <name evidence="8" type="ORF">RVIR1_07990</name>
</gene>
<evidence type="ECO:0000256" key="5">
    <source>
        <dbReference type="ARBA" id="ARBA00022989"/>
    </source>
</evidence>
<dbReference type="InterPro" id="IPR003400">
    <property type="entry name" value="ExbD"/>
</dbReference>
<dbReference type="PANTHER" id="PTHR30558">
    <property type="entry name" value="EXBD MEMBRANE COMPONENT OF PMF-DRIVEN MACROMOLECULE IMPORT SYSTEM"/>
    <property type="match status" value="1"/>
</dbReference>
<keyword evidence="5" id="KW-1133">Transmembrane helix</keyword>
<dbReference type="KEGG" id="rvi:RVIR1_07990"/>
<evidence type="ECO:0000256" key="1">
    <source>
        <dbReference type="ARBA" id="ARBA00004162"/>
    </source>
</evidence>
<dbReference type="AlphaFoldDB" id="A0A2Z5UUW2"/>
<dbReference type="GO" id="GO:0022857">
    <property type="term" value="F:transmembrane transporter activity"/>
    <property type="evidence" value="ECO:0007669"/>
    <property type="project" value="InterPro"/>
</dbReference>
<evidence type="ECO:0000256" key="3">
    <source>
        <dbReference type="ARBA" id="ARBA00022475"/>
    </source>
</evidence>
<keyword evidence="9" id="KW-1185">Reference proteome</keyword>
<dbReference type="Pfam" id="PF02472">
    <property type="entry name" value="ExbD"/>
    <property type="match status" value="1"/>
</dbReference>
<evidence type="ECO:0000256" key="4">
    <source>
        <dbReference type="ARBA" id="ARBA00022692"/>
    </source>
</evidence>
<evidence type="ECO:0000256" key="7">
    <source>
        <dbReference type="RuleBase" id="RU003879"/>
    </source>
</evidence>
<dbReference type="Gene3D" id="3.30.420.270">
    <property type="match status" value="1"/>
</dbReference>
<evidence type="ECO:0000256" key="2">
    <source>
        <dbReference type="ARBA" id="ARBA00005811"/>
    </source>
</evidence>
<evidence type="ECO:0000313" key="9">
    <source>
        <dbReference type="Proteomes" id="UP000282483"/>
    </source>
</evidence>
<keyword evidence="4 7" id="KW-0812">Transmembrane</keyword>
<comment type="similarity">
    <text evidence="2 7">Belongs to the ExbD/TolR family.</text>
</comment>
<evidence type="ECO:0000313" key="8">
    <source>
        <dbReference type="EMBL" id="BBB15288.1"/>
    </source>
</evidence>
<dbReference type="PANTHER" id="PTHR30558:SF7">
    <property type="entry name" value="TOL-PAL SYSTEM PROTEIN TOLR"/>
    <property type="match status" value="1"/>
</dbReference>
<proteinExistence type="inferred from homology"/>
<dbReference type="Proteomes" id="UP000282483">
    <property type="component" value="Chromosome"/>
</dbReference>
<keyword evidence="7" id="KW-0813">Transport</keyword>
<dbReference type="GO" id="GO:0015031">
    <property type="term" value="P:protein transport"/>
    <property type="evidence" value="ECO:0007669"/>
    <property type="project" value="UniProtKB-KW"/>
</dbReference>
<keyword evidence="3" id="KW-1003">Cell membrane</keyword>
<reference evidence="8 9" key="1">
    <citation type="submission" date="2017-03" db="EMBL/GenBank/DDBJ databases">
        <title>The genome sequence of Candidatus Rickettsiella viridis.</title>
        <authorList>
            <person name="Nikoh N."/>
            <person name="Tsuchida T."/>
            <person name="Yamaguchi K."/>
            <person name="Maeda T."/>
            <person name="Shigenobu S."/>
            <person name="Fukatsu T."/>
        </authorList>
    </citation>
    <scope>NUCLEOTIDE SEQUENCE [LARGE SCALE GENOMIC DNA]</scope>
    <source>
        <strain evidence="8 9">Ap-RA04</strain>
    </source>
</reference>
<dbReference type="GO" id="GO:0005886">
    <property type="term" value="C:plasma membrane"/>
    <property type="evidence" value="ECO:0007669"/>
    <property type="project" value="UniProtKB-SubCell"/>
</dbReference>
<comment type="subcellular location">
    <subcellularLocation>
        <location evidence="1">Cell membrane</location>
        <topology evidence="1">Single-pass membrane protein</topology>
    </subcellularLocation>
    <subcellularLocation>
        <location evidence="7">Cell membrane</location>
        <topology evidence="7">Single-pass type II membrane protein</topology>
    </subcellularLocation>
</comment>
<keyword evidence="7" id="KW-0653">Protein transport</keyword>
<accession>A0A2Z5UUW2</accession>
<keyword evidence="6" id="KW-0472">Membrane</keyword>
<sequence length="125" mass="13669">MLVLLVIFMVTTPLLSQGIKVNLPKAQAQTISQSQEPIIVSVDGEGHFYLNTSVHPEVALDEVQLSQEVRQQLELAQQKNQVRQVFVKGDRNVNYGKVVGAMVLLQKAGAINIGLITESPHKLAA</sequence>
<organism evidence="8 9">
    <name type="scientific">Candidatus Rickettsiella viridis</name>
    <dbReference type="NCBI Taxonomy" id="676208"/>
    <lineage>
        <taxon>Bacteria</taxon>
        <taxon>Pseudomonadati</taxon>
        <taxon>Pseudomonadota</taxon>
        <taxon>Gammaproteobacteria</taxon>
        <taxon>Legionellales</taxon>
        <taxon>Coxiellaceae</taxon>
        <taxon>Rickettsiella</taxon>
    </lineage>
</organism>
<protein>
    <submittedName>
        <fullName evidence="8">Membrane spanning protein in TolA-TolQ-TolR complex</fullName>
    </submittedName>
</protein>